<reference evidence="1 2" key="1">
    <citation type="submission" date="2006-03" db="EMBL/GenBank/DDBJ databases">
        <authorList>
            <person name="Pinhassi J."/>
            <person name="Pedros-Alio C."/>
            <person name="Ferriera S."/>
            <person name="Johnson J."/>
            <person name="Kravitz S."/>
            <person name="Halpern A."/>
            <person name="Remington K."/>
            <person name="Beeson K."/>
            <person name="Tran B."/>
            <person name="Rogers Y.-H."/>
            <person name="Friedman R."/>
            <person name="Venter J.C."/>
        </authorList>
    </citation>
    <scope>NUCLEOTIDE SEQUENCE [LARGE SCALE GENOMIC DNA]</scope>
    <source>
        <strain evidence="1 2">RED65</strain>
    </source>
</reference>
<organism evidence="1 2">
    <name type="scientific">Bermanella marisrubri</name>
    <dbReference type="NCBI Taxonomy" id="207949"/>
    <lineage>
        <taxon>Bacteria</taxon>
        <taxon>Pseudomonadati</taxon>
        <taxon>Pseudomonadota</taxon>
        <taxon>Gammaproteobacteria</taxon>
        <taxon>Oceanospirillales</taxon>
        <taxon>Oceanospirillaceae</taxon>
        <taxon>Bermanella</taxon>
    </lineage>
</organism>
<accession>Q1N5Z5</accession>
<keyword evidence="2" id="KW-1185">Reference proteome</keyword>
<dbReference type="EMBL" id="AAQH01000001">
    <property type="protein sequence ID" value="EAT13797.1"/>
    <property type="molecule type" value="Genomic_DNA"/>
</dbReference>
<proteinExistence type="predicted"/>
<dbReference type="RefSeq" id="WP_007017218.1">
    <property type="nucleotide sequence ID" value="NZ_CH724113.1"/>
</dbReference>
<name>Q1N5Z5_9GAMM</name>
<evidence type="ECO:0000313" key="2">
    <source>
        <dbReference type="Proteomes" id="UP000004263"/>
    </source>
</evidence>
<dbReference type="Proteomes" id="UP000004263">
    <property type="component" value="Unassembled WGS sequence"/>
</dbReference>
<comment type="caution">
    <text evidence="1">The sequence shown here is derived from an EMBL/GenBank/DDBJ whole genome shotgun (WGS) entry which is preliminary data.</text>
</comment>
<dbReference type="HOGENOM" id="CLU_1270254_0_0_6"/>
<protein>
    <submittedName>
        <fullName evidence="1">Uncharacterized protein</fullName>
    </submittedName>
</protein>
<dbReference type="AlphaFoldDB" id="Q1N5Z5"/>
<gene>
    <name evidence="1" type="ORF">RED65_10404</name>
</gene>
<evidence type="ECO:0000313" key="1">
    <source>
        <dbReference type="EMBL" id="EAT13797.1"/>
    </source>
</evidence>
<dbReference type="STRING" id="207949.RED65_10404"/>
<sequence>MKLIDERIFIDNRGNEFEFPEGADILSIADIGDDYIFYTMNSIQGDDKCNIYKISKFRREILWQISPSFSWGGKKQQYFQENGEYESLEVFYIDNKGYFPNRLLYAKDHGGRISDFDEGLNYYEFERGFSVEKVFNCSVVYCVDRESSTLVELNSEEFKNKKKSGCKGFVEYGKVDLESGLDNYLFLVSSGHYRYVLNIDNGDVTPYCYRKNISKMD</sequence>